<comment type="caution">
    <text evidence="1">The sequence shown here is derived from an EMBL/GenBank/DDBJ whole genome shotgun (WGS) entry which is preliminary data.</text>
</comment>
<organism evidence="1 2">
    <name type="scientific">Gossypium stocksii</name>
    <dbReference type="NCBI Taxonomy" id="47602"/>
    <lineage>
        <taxon>Eukaryota</taxon>
        <taxon>Viridiplantae</taxon>
        <taxon>Streptophyta</taxon>
        <taxon>Embryophyta</taxon>
        <taxon>Tracheophyta</taxon>
        <taxon>Spermatophyta</taxon>
        <taxon>Magnoliopsida</taxon>
        <taxon>eudicotyledons</taxon>
        <taxon>Gunneridae</taxon>
        <taxon>Pentapetalae</taxon>
        <taxon>rosids</taxon>
        <taxon>malvids</taxon>
        <taxon>Malvales</taxon>
        <taxon>Malvaceae</taxon>
        <taxon>Malvoideae</taxon>
        <taxon>Gossypium</taxon>
    </lineage>
</organism>
<accession>A0A9D3UEL0</accession>
<name>A0A9D3UEL0_9ROSI</name>
<proteinExistence type="predicted"/>
<evidence type="ECO:0000313" key="1">
    <source>
        <dbReference type="EMBL" id="KAH1039091.1"/>
    </source>
</evidence>
<dbReference type="Proteomes" id="UP000828251">
    <property type="component" value="Unassembled WGS sequence"/>
</dbReference>
<keyword evidence="2" id="KW-1185">Reference proteome</keyword>
<protein>
    <submittedName>
        <fullName evidence="1">Uncharacterized protein</fullName>
    </submittedName>
</protein>
<evidence type="ECO:0000313" key="2">
    <source>
        <dbReference type="Proteomes" id="UP000828251"/>
    </source>
</evidence>
<sequence>MHEDWVKRCKATVGEMVKWWEDIDEIGLMASDNQIDGGHGRVITGSALAVSTLKFKQRSVPAVRDFPPRCRRVTTSNYGMTRQIAIDHSSEGK</sequence>
<gene>
    <name evidence="1" type="ORF">J1N35_040834</name>
</gene>
<dbReference type="AlphaFoldDB" id="A0A9D3UEL0"/>
<dbReference type="EMBL" id="JAIQCV010000012">
    <property type="protein sequence ID" value="KAH1039091.1"/>
    <property type="molecule type" value="Genomic_DNA"/>
</dbReference>
<reference evidence="1 2" key="1">
    <citation type="journal article" date="2021" name="Plant Biotechnol. J.">
        <title>Multi-omics assisted identification of the key and species-specific regulatory components of drought-tolerant mechanisms in Gossypium stocksii.</title>
        <authorList>
            <person name="Yu D."/>
            <person name="Ke L."/>
            <person name="Zhang D."/>
            <person name="Wu Y."/>
            <person name="Sun Y."/>
            <person name="Mei J."/>
            <person name="Sun J."/>
            <person name="Sun Y."/>
        </authorList>
    </citation>
    <scope>NUCLEOTIDE SEQUENCE [LARGE SCALE GENOMIC DNA]</scope>
    <source>
        <strain evidence="2">cv. E1</strain>
        <tissue evidence="1">Leaf</tissue>
    </source>
</reference>